<gene>
    <name evidence="1" type="ORF">NTJ_13597</name>
</gene>
<dbReference type="Proteomes" id="UP001307889">
    <property type="component" value="Chromosome 12"/>
</dbReference>
<reference evidence="1 2" key="1">
    <citation type="submission" date="2023-09" db="EMBL/GenBank/DDBJ databases">
        <title>Nesidiocoris tenuis whole genome shotgun sequence.</title>
        <authorList>
            <person name="Shibata T."/>
            <person name="Shimoda M."/>
            <person name="Kobayashi T."/>
            <person name="Uehara T."/>
        </authorList>
    </citation>
    <scope>NUCLEOTIDE SEQUENCE [LARGE SCALE GENOMIC DNA]</scope>
    <source>
        <strain evidence="1 2">Japan</strain>
    </source>
</reference>
<evidence type="ECO:0000313" key="1">
    <source>
        <dbReference type="EMBL" id="BET00780.1"/>
    </source>
</evidence>
<organism evidence="1 2">
    <name type="scientific">Nesidiocoris tenuis</name>
    <dbReference type="NCBI Taxonomy" id="355587"/>
    <lineage>
        <taxon>Eukaryota</taxon>
        <taxon>Metazoa</taxon>
        <taxon>Ecdysozoa</taxon>
        <taxon>Arthropoda</taxon>
        <taxon>Hexapoda</taxon>
        <taxon>Insecta</taxon>
        <taxon>Pterygota</taxon>
        <taxon>Neoptera</taxon>
        <taxon>Paraneoptera</taxon>
        <taxon>Hemiptera</taxon>
        <taxon>Heteroptera</taxon>
        <taxon>Panheteroptera</taxon>
        <taxon>Cimicomorpha</taxon>
        <taxon>Miridae</taxon>
        <taxon>Dicyphina</taxon>
        <taxon>Nesidiocoris</taxon>
    </lineage>
</organism>
<dbReference type="EMBL" id="AP028920">
    <property type="protein sequence ID" value="BET00780.1"/>
    <property type="molecule type" value="Genomic_DNA"/>
</dbReference>
<evidence type="ECO:0000313" key="2">
    <source>
        <dbReference type="Proteomes" id="UP001307889"/>
    </source>
</evidence>
<name>A0ABN7B8R5_9HEMI</name>
<protein>
    <submittedName>
        <fullName evidence="1">Uncharacterized protein</fullName>
    </submittedName>
</protein>
<accession>A0ABN7B8R5</accession>
<keyword evidence="2" id="KW-1185">Reference proteome</keyword>
<proteinExistence type="predicted"/>
<sequence length="92" mass="10528">MFVLSTPRFVLFVIRTRYDTLLSLSSSLTPARRIFPSFLRIRNAEEAARVLCRRKIRAAVQDLDTGEGIRDDKGTAEYAEIAAERRPEFPLV</sequence>